<reference evidence="12" key="1">
    <citation type="journal article" date="2020" name="Stud. Mycol.">
        <title>101 Dothideomycetes genomes: a test case for predicting lifestyles and emergence of pathogens.</title>
        <authorList>
            <person name="Haridas S."/>
            <person name="Albert R."/>
            <person name="Binder M."/>
            <person name="Bloem J."/>
            <person name="Labutti K."/>
            <person name="Salamov A."/>
            <person name="Andreopoulos B."/>
            <person name="Baker S."/>
            <person name="Barry K."/>
            <person name="Bills G."/>
            <person name="Bluhm B."/>
            <person name="Cannon C."/>
            <person name="Castanera R."/>
            <person name="Culley D."/>
            <person name="Daum C."/>
            <person name="Ezra D."/>
            <person name="Gonzalez J."/>
            <person name="Henrissat B."/>
            <person name="Kuo A."/>
            <person name="Liang C."/>
            <person name="Lipzen A."/>
            <person name="Lutzoni F."/>
            <person name="Magnuson J."/>
            <person name="Mondo S."/>
            <person name="Nolan M."/>
            <person name="Ohm R."/>
            <person name="Pangilinan J."/>
            <person name="Park H.-J."/>
            <person name="Ramirez L."/>
            <person name="Alfaro M."/>
            <person name="Sun H."/>
            <person name="Tritt A."/>
            <person name="Yoshinaga Y."/>
            <person name="Zwiers L.-H."/>
            <person name="Turgeon B."/>
            <person name="Goodwin S."/>
            <person name="Spatafora J."/>
            <person name="Crous P."/>
            <person name="Grigoriev I."/>
        </authorList>
    </citation>
    <scope>NUCLEOTIDE SEQUENCE</scope>
    <source>
        <strain evidence="12">CBS 119925</strain>
    </source>
</reference>
<evidence type="ECO:0000256" key="3">
    <source>
        <dbReference type="ARBA" id="ARBA00010031"/>
    </source>
</evidence>
<feature type="compositionally biased region" description="Low complexity" evidence="9">
    <location>
        <begin position="434"/>
        <end position="445"/>
    </location>
</feature>
<dbReference type="EMBL" id="MU006570">
    <property type="protein sequence ID" value="KAF2748068.1"/>
    <property type="molecule type" value="Genomic_DNA"/>
</dbReference>
<comment type="similarity">
    <text evidence="3">Belongs to the RBT5 family.</text>
</comment>
<feature type="compositionally biased region" description="Low complexity" evidence="9">
    <location>
        <begin position="287"/>
        <end position="312"/>
    </location>
</feature>
<dbReference type="GO" id="GO:0005576">
    <property type="term" value="C:extracellular region"/>
    <property type="evidence" value="ECO:0007669"/>
    <property type="project" value="UniProtKB-SubCell"/>
</dbReference>
<sequence length="588" mass="62523">MKPSVAFLLFGLATHEVTATWNRRAGRFNTPQYNNNECTDRQREGYNWLDIPQGDISDYEDFNFRGGWKCAESFGKRDALTKRTFNSKCIKNRVARDRPAAFDCKAKRDGFSVREIQVSVEYDTDLIFHYKMPDNTICKQTSRCKKEGTIVQNTQCGGAREVEVYLGNHNEGDREDCEIGFHHIDFDCTPPYTPIPPESPPAEEPSSPPEELPEETPTPPTEGTPAPPVEETPAPPVEETPAPPVEETPSPPATETPSPSSVSPPTYGNDSYSALPPVDPTATSTQSVVLPPSETPESSTPPSLSTTSDVPVLPSSTTDLPVESPSTVSPTPSGTPESSPPECLPKCMNTWLEINSQCKDNTDSDCYCKNPEFTKSVIECVAAWSTDDETQQALQYLLGICASHVPENPGLITDCPTNVPINPTPPPEAPVGPSTTADSSLTTAAPESSIVANPPEVPVTTITFETTIEAPCSCAESTTETSTFSTTITVPQVIFITQTPAQPPAPGATPSDVPVDLVPGTPPSVPAETTLAPYPTASGVVPTSLGTVVVPSASATFSVPPEFEGTASGMTGGFASALLGAVLAVFAF</sequence>
<protein>
    <recommendedName>
        <fullName evidence="11">CFEM domain-containing protein</fullName>
    </recommendedName>
</protein>
<keyword evidence="8" id="KW-0449">Lipoprotein</keyword>
<evidence type="ECO:0000313" key="12">
    <source>
        <dbReference type="EMBL" id="KAF2748068.1"/>
    </source>
</evidence>
<evidence type="ECO:0000256" key="10">
    <source>
        <dbReference type="SAM" id="SignalP"/>
    </source>
</evidence>
<dbReference type="AlphaFoldDB" id="A0A6A6VBV5"/>
<evidence type="ECO:0000259" key="11">
    <source>
        <dbReference type="Pfam" id="PF05730"/>
    </source>
</evidence>
<keyword evidence="5" id="KW-0336">GPI-anchor</keyword>
<evidence type="ECO:0000256" key="4">
    <source>
        <dbReference type="ARBA" id="ARBA00022525"/>
    </source>
</evidence>
<feature type="region of interest" description="Disordered" evidence="9">
    <location>
        <begin position="420"/>
        <end position="454"/>
    </location>
</feature>
<keyword evidence="5" id="KW-0472">Membrane</keyword>
<dbReference type="Proteomes" id="UP000799440">
    <property type="component" value="Unassembled WGS sequence"/>
</dbReference>
<feature type="domain" description="CFEM" evidence="11">
    <location>
        <begin position="339"/>
        <end position="402"/>
    </location>
</feature>
<comment type="subcellular location">
    <subcellularLocation>
        <location evidence="1">Membrane</location>
        <topology evidence="1">Lipid-anchor</topology>
        <topology evidence="1">GPI-anchor</topology>
    </subcellularLocation>
    <subcellularLocation>
        <location evidence="2">Secreted</location>
    </subcellularLocation>
</comment>
<keyword evidence="13" id="KW-1185">Reference proteome</keyword>
<feature type="chain" id="PRO_5025366155" description="CFEM domain-containing protein" evidence="10">
    <location>
        <begin position="20"/>
        <end position="588"/>
    </location>
</feature>
<dbReference type="Pfam" id="PF05730">
    <property type="entry name" value="CFEM"/>
    <property type="match status" value="1"/>
</dbReference>
<proteinExistence type="inferred from homology"/>
<keyword evidence="6 10" id="KW-0732">Signal</keyword>
<evidence type="ECO:0000256" key="6">
    <source>
        <dbReference type="ARBA" id="ARBA00022729"/>
    </source>
</evidence>
<evidence type="ECO:0000256" key="1">
    <source>
        <dbReference type="ARBA" id="ARBA00004589"/>
    </source>
</evidence>
<organism evidence="12 13">
    <name type="scientific">Sporormia fimetaria CBS 119925</name>
    <dbReference type="NCBI Taxonomy" id="1340428"/>
    <lineage>
        <taxon>Eukaryota</taxon>
        <taxon>Fungi</taxon>
        <taxon>Dikarya</taxon>
        <taxon>Ascomycota</taxon>
        <taxon>Pezizomycotina</taxon>
        <taxon>Dothideomycetes</taxon>
        <taxon>Pleosporomycetidae</taxon>
        <taxon>Pleosporales</taxon>
        <taxon>Sporormiaceae</taxon>
        <taxon>Sporormia</taxon>
    </lineage>
</organism>
<evidence type="ECO:0000256" key="7">
    <source>
        <dbReference type="ARBA" id="ARBA00023157"/>
    </source>
</evidence>
<accession>A0A6A6VBV5</accession>
<keyword evidence="4" id="KW-0964">Secreted</keyword>
<evidence type="ECO:0000256" key="9">
    <source>
        <dbReference type="SAM" id="MobiDB-lite"/>
    </source>
</evidence>
<name>A0A6A6VBV5_9PLEO</name>
<feature type="compositionally biased region" description="Low complexity" evidence="9">
    <location>
        <begin position="321"/>
        <end position="337"/>
    </location>
</feature>
<keyword evidence="7" id="KW-1015">Disulfide bond</keyword>
<evidence type="ECO:0000256" key="2">
    <source>
        <dbReference type="ARBA" id="ARBA00004613"/>
    </source>
</evidence>
<feature type="region of interest" description="Disordered" evidence="9">
    <location>
        <begin position="188"/>
        <end position="342"/>
    </location>
</feature>
<feature type="signal peptide" evidence="10">
    <location>
        <begin position="1"/>
        <end position="19"/>
    </location>
</feature>
<dbReference type="InterPro" id="IPR008427">
    <property type="entry name" value="Extracellular_membr_CFEM_dom"/>
</dbReference>
<evidence type="ECO:0000313" key="13">
    <source>
        <dbReference type="Proteomes" id="UP000799440"/>
    </source>
</evidence>
<evidence type="ECO:0000256" key="5">
    <source>
        <dbReference type="ARBA" id="ARBA00022622"/>
    </source>
</evidence>
<evidence type="ECO:0000256" key="8">
    <source>
        <dbReference type="ARBA" id="ARBA00023288"/>
    </source>
</evidence>
<dbReference type="OrthoDB" id="5431405at2759"/>
<feature type="compositionally biased region" description="Pro residues" evidence="9">
    <location>
        <begin position="191"/>
        <end position="254"/>
    </location>
</feature>
<keyword evidence="5" id="KW-0325">Glycoprotein</keyword>
<dbReference type="GO" id="GO:0098552">
    <property type="term" value="C:side of membrane"/>
    <property type="evidence" value="ECO:0007669"/>
    <property type="project" value="UniProtKB-KW"/>
</dbReference>
<feature type="compositionally biased region" description="Low complexity" evidence="9">
    <location>
        <begin position="255"/>
        <end position="266"/>
    </location>
</feature>
<gene>
    <name evidence="12" type="ORF">M011DRAFT_493955</name>
</gene>